<keyword evidence="4" id="KW-0804">Transcription</keyword>
<evidence type="ECO:0000313" key="6">
    <source>
        <dbReference type="EMBL" id="TWB21249.1"/>
    </source>
</evidence>
<sequence>MAQPATDPMPAPNLADLDLFLAVARHRSFRSAAKERGVAPSTLSLALKRLEEDLGVRLLNRTTRSVTPTAAGEHLVARLAPVFSEVAESLDEVNSFRDTPTGLLRLNVPIVVSWLILAPLVPRFLAAYPGITLEIIENNAFVDVFAQGFDAGIRYGEALAQDVVAVPISPPQRYVLAASPALIARDGVPGHPRDLIGRPCLRHRFADSAVQPWEFERGNEVVRIQPDGRLVGNSVQIAISAAEAGLGWFCTFEGFLAPSLAAGRLVPALQDWLPPFPGPYLYYPSRRHVPAPLRAFIDFMKENYEAEMGAR</sequence>
<accession>A0A560FI16</accession>
<evidence type="ECO:0000256" key="2">
    <source>
        <dbReference type="ARBA" id="ARBA00023015"/>
    </source>
</evidence>
<dbReference type="InterPro" id="IPR005119">
    <property type="entry name" value="LysR_subst-bd"/>
</dbReference>
<feature type="domain" description="HTH lysR-type" evidence="5">
    <location>
        <begin position="12"/>
        <end position="69"/>
    </location>
</feature>
<dbReference type="Gene3D" id="3.40.190.290">
    <property type="match status" value="1"/>
</dbReference>
<protein>
    <submittedName>
        <fullName evidence="6">LysR family transcriptional regulator</fullName>
    </submittedName>
</protein>
<dbReference type="PROSITE" id="PS50931">
    <property type="entry name" value="HTH_LYSR"/>
    <property type="match status" value="1"/>
</dbReference>
<gene>
    <name evidence="6" type="ORF">FBZ89_105119</name>
</gene>
<dbReference type="SUPFAM" id="SSF53850">
    <property type="entry name" value="Periplasmic binding protein-like II"/>
    <property type="match status" value="1"/>
</dbReference>
<dbReference type="Proteomes" id="UP000319859">
    <property type="component" value="Unassembled WGS sequence"/>
</dbReference>
<evidence type="ECO:0000313" key="7">
    <source>
        <dbReference type="Proteomes" id="UP000319859"/>
    </source>
</evidence>
<evidence type="ECO:0000256" key="4">
    <source>
        <dbReference type="ARBA" id="ARBA00023163"/>
    </source>
</evidence>
<dbReference type="AlphaFoldDB" id="A0A560FI16"/>
<name>A0A560FI16_9PROT</name>
<dbReference type="SUPFAM" id="SSF46785">
    <property type="entry name" value="Winged helix' DNA-binding domain"/>
    <property type="match status" value="1"/>
</dbReference>
<dbReference type="Pfam" id="PF03466">
    <property type="entry name" value="LysR_substrate"/>
    <property type="match status" value="1"/>
</dbReference>
<dbReference type="Gene3D" id="1.10.10.10">
    <property type="entry name" value="Winged helix-like DNA-binding domain superfamily/Winged helix DNA-binding domain"/>
    <property type="match status" value="1"/>
</dbReference>
<dbReference type="InterPro" id="IPR000847">
    <property type="entry name" value="LysR_HTH_N"/>
</dbReference>
<proteinExistence type="inferred from homology"/>
<dbReference type="InterPro" id="IPR036388">
    <property type="entry name" value="WH-like_DNA-bd_sf"/>
</dbReference>
<dbReference type="GO" id="GO:0003700">
    <property type="term" value="F:DNA-binding transcription factor activity"/>
    <property type="evidence" value="ECO:0007669"/>
    <property type="project" value="InterPro"/>
</dbReference>
<dbReference type="PANTHER" id="PTHR30537:SF5">
    <property type="entry name" value="HTH-TYPE TRANSCRIPTIONAL ACTIVATOR TTDR-RELATED"/>
    <property type="match status" value="1"/>
</dbReference>
<dbReference type="InterPro" id="IPR036390">
    <property type="entry name" value="WH_DNA-bd_sf"/>
</dbReference>
<dbReference type="CDD" id="cd08474">
    <property type="entry name" value="PBP2_CrgA_like_5"/>
    <property type="match status" value="1"/>
</dbReference>
<organism evidence="6 7">
    <name type="scientific">Nitrospirillum amazonense</name>
    <dbReference type="NCBI Taxonomy" id="28077"/>
    <lineage>
        <taxon>Bacteria</taxon>
        <taxon>Pseudomonadati</taxon>
        <taxon>Pseudomonadota</taxon>
        <taxon>Alphaproteobacteria</taxon>
        <taxon>Rhodospirillales</taxon>
        <taxon>Azospirillaceae</taxon>
        <taxon>Nitrospirillum</taxon>
    </lineage>
</organism>
<dbReference type="InterPro" id="IPR058163">
    <property type="entry name" value="LysR-type_TF_proteobact-type"/>
</dbReference>
<dbReference type="FunFam" id="1.10.10.10:FF:000001">
    <property type="entry name" value="LysR family transcriptional regulator"/>
    <property type="match status" value="1"/>
</dbReference>
<evidence type="ECO:0000259" key="5">
    <source>
        <dbReference type="PROSITE" id="PS50931"/>
    </source>
</evidence>
<dbReference type="GO" id="GO:0003677">
    <property type="term" value="F:DNA binding"/>
    <property type="evidence" value="ECO:0007669"/>
    <property type="project" value="UniProtKB-KW"/>
</dbReference>
<reference evidence="6 7" key="1">
    <citation type="submission" date="2019-06" db="EMBL/GenBank/DDBJ databases">
        <title>Genomic Encyclopedia of Type Strains, Phase IV (KMG-V): Genome sequencing to study the core and pangenomes of soil and plant-associated prokaryotes.</title>
        <authorList>
            <person name="Whitman W."/>
        </authorList>
    </citation>
    <scope>NUCLEOTIDE SEQUENCE [LARGE SCALE GENOMIC DNA]</scope>
    <source>
        <strain evidence="6 7">BR 11880</strain>
    </source>
</reference>
<dbReference type="EMBL" id="VITN01000005">
    <property type="protein sequence ID" value="TWB21249.1"/>
    <property type="molecule type" value="Genomic_DNA"/>
</dbReference>
<comment type="caution">
    <text evidence="6">The sequence shown here is derived from an EMBL/GenBank/DDBJ whole genome shotgun (WGS) entry which is preliminary data.</text>
</comment>
<keyword evidence="2" id="KW-0805">Transcription regulation</keyword>
<evidence type="ECO:0000256" key="1">
    <source>
        <dbReference type="ARBA" id="ARBA00009437"/>
    </source>
</evidence>
<dbReference type="PANTHER" id="PTHR30537">
    <property type="entry name" value="HTH-TYPE TRANSCRIPTIONAL REGULATOR"/>
    <property type="match status" value="1"/>
</dbReference>
<evidence type="ECO:0000256" key="3">
    <source>
        <dbReference type="ARBA" id="ARBA00023125"/>
    </source>
</evidence>
<dbReference type="Pfam" id="PF00126">
    <property type="entry name" value="HTH_1"/>
    <property type="match status" value="1"/>
</dbReference>
<keyword evidence="3" id="KW-0238">DNA-binding</keyword>
<comment type="similarity">
    <text evidence="1">Belongs to the LysR transcriptional regulatory family.</text>
</comment>